<name>A0ACB7RMK1_HYAAI</name>
<comment type="caution">
    <text evidence="1">The sequence shown here is derived from an EMBL/GenBank/DDBJ whole genome shotgun (WGS) entry which is preliminary data.</text>
</comment>
<reference evidence="1" key="1">
    <citation type="submission" date="2020-05" db="EMBL/GenBank/DDBJ databases">
        <title>Large-scale comparative analyses of tick genomes elucidate their genetic diversity and vector capacities.</title>
        <authorList>
            <person name="Jia N."/>
            <person name="Wang J."/>
            <person name="Shi W."/>
            <person name="Du L."/>
            <person name="Sun Y."/>
            <person name="Zhan W."/>
            <person name="Jiang J."/>
            <person name="Wang Q."/>
            <person name="Zhang B."/>
            <person name="Ji P."/>
            <person name="Sakyi L.B."/>
            <person name="Cui X."/>
            <person name="Yuan T."/>
            <person name="Jiang B."/>
            <person name="Yang W."/>
            <person name="Lam T.T.-Y."/>
            <person name="Chang Q."/>
            <person name="Ding S."/>
            <person name="Wang X."/>
            <person name="Zhu J."/>
            <person name="Ruan X."/>
            <person name="Zhao L."/>
            <person name="Wei J."/>
            <person name="Que T."/>
            <person name="Du C."/>
            <person name="Cheng J."/>
            <person name="Dai P."/>
            <person name="Han X."/>
            <person name="Huang E."/>
            <person name="Gao Y."/>
            <person name="Liu J."/>
            <person name="Shao H."/>
            <person name="Ye R."/>
            <person name="Li L."/>
            <person name="Wei W."/>
            <person name="Wang X."/>
            <person name="Wang C."/>
            <person name="Yang T."/>
            <person name="Huo Q."/>
            <person name="Li W."/>
            <person name="Guo W."/>
            <person name="Chen H."/>
            <person name="Zhou L."/>
            <person name="Ni X."/>
            <person name="Tian J."/>
            <person name="Zhou Y."/>
            <person name="Sheng Y."/>
            <person name="Liu T."/>
            <person name="Pan Y."/>
            <person name="Xia L."/>
            <person name="Li J."/>
            <person name="Zhao F."/>
            <person name="Cao W."/>
        </authorList>
    </citation>
    <scope>NUCLEOTIDE SEQUENCE</scope>
    <source>
        <strain evidence="1">Hyas-2018</strain>
    </source>
</reference>
<dbReference type="EMBL" id="CM023488">
    <property type="protein sequence ID" value="KAH6923863.1"/>
    <property type="molecule type" value="Genomic_DNA"/>
</dbReference>
<evidence type="ECO:0000313" key="1">
    <source>
        <dbReference type="EMBL" id="KAH6923863.1"/>
    </source>
</evidence>
<dbReference type="Proteomes" id="UP000821845">
    <property type="component" value="Chromosome 8"/>
</dbReference>
<gene>
    <name evidence="1" type="ORF">HPB50_008270</name>
</gene>
<protein>
    <submittedName>
        <fullName evidence="1">Uncharacterized protein</fullName>
    </submittedName>
</protein>
<keyword evidence="2" id="KW-1185">Reference proteome</keyword>
<sequence length="138" mass="15758">MASEDIDKLCHIFHTVPIETLESVDDQNLSWLLPIRGLNLLKAVQDERERLHRVATLYAWLVPRGAYKSWALYHLDEFLATLDASEVAGMTTLQARNWPALAFVLGNLEQCSPSMYDDLKRAHSVAEIWKLNLSDCFT</sequence>
<proteinExistence type="predicted"/>
<organism evidence="1 2">
    <name type="scientific">Hyalomma asiaticum</name>
    <name type="common">Tick</name>
    <dbReference type="NCBI Taxonomy" id="266040"/>
    <lineage>
        <taxon>Eukaryota</taxon>
        <taxon>Metazoa</taxon>
        <taxon>Ecdysozoa</taxon>
        <taxon>Arthropoda</taxon>
        <taxon>Chelicerata</taxon>
        <taxon>Arachnida</taxon>
        <taxon>Acari</taxon>
        <taxon>Parasitiformes</taxon>
        <taxon>Ixodida</taxon>
        <taxon>Ixodoidea</taxon>
        <taxon>Ixodidae</taxon>
        <taxon>Hyalomminae</taxon>
        <taxon>Hyalomma</taxon>
    </lineage>
</organism>
<evidence type="ECO:0000313" key="2">
    <source>
        <dbReference type="Proteomes" id="UP000821845"/>
    </source>
</evidence>
<accession>A0ACB7RMK1</accession>